<keyword evidence="6" id="KW-0472">Membrane</keyword>
<dbReference type="AlphaFoldDB" id="A0A1D1ZIL6"/>
<dbReference type="EMBL" id="GDJX01001361">
    <property type="protein sequence ID" value="JAT66575.1"/>
    <property type="molecule type" value="Transcribed_RNA"/>
</dbReference>
<dbReference type="PRINTS" id="PR00385">
    <property type="entry name" value="P450"/>
</dbReference>
<keyword evidence="6" id="KW-0812">Transmembrane</keyword>
<proteinExistence type="inferred from homology"/>
<dbReference type="CDD" id="cd11064">
    <property type="entry name" value="CYP86A"/>
    <property type="match status" value="1"/>
</dbReference>
<dbReference type="InterPro" id="IPR002401">
    <property type="entry name" value="Cyt_P450_E_grp-I"/>
</dbReference>
<evidence type="ECO:0000256" key="2">
    <source>
        <dbReference type="ARBA" id="ARBA00022723"/>
    </source>
</evidence>
<dbReference type="SUPFAM" id="SSF48264">
    <property type="entry name" value="Cytochrome P450"/>
    <property type="match status" value="1"/>
</dbReference>
<evidence type="ECO:0000313" key="7">
    <source>
        <dbReference type="EMBL" id="JAT66575.1"/>
    </source>
</evidence>
<reference evidence="7" key="1">
    <citation type="submission" date="2015-07" db="EMBL/GenBank/DDBJ databases">
        <title>Transcriptome Assembly of Anthurium amnicola.</title>
        <authorList>
            <person name="Suzuki J."/>
        </authorList>
    </citation>
    <scope>NUCLEOTIDE SEQUENCE</scope>
</reference>
<evidence type="ECO:0000256" key="5">
    <source>
        <dbReference type="PIRSR" id="PIRSR602401-1"/>
    </source>
</evidence>
<keyword evidence="5" id="KW-0349">Heme</keyword>
<dbReference type="GO" id="GO:0005506">
    <property type="term" value="F:iron ion binding"/>
    <property type="evidence" value="ECO:0007669"/>
    <property type="project" value="InterPro"/>
</dbReference>
<name>A0A1D1ZIL6_9ARAE</name>
<gene>
    <name evidence="7" type="primary">CYP704C1_13</name>
    <name evidence="7" type="ORF">g.108082</name>
</gene>
<evidence type="ECO:0000256" key="6">
    <source>
        <dbReference type="SAM" id="Phobius"/>
    </source>
</evidence>
<dbReference type="Gene3D" id="1.10.630.10">
    <property type="entry name" value="Cytochrome P450"/>
    <property type="match status" value="1"/>
</dbReference>
<feature type="binding site" description="axial binding residue" evidence="5">
    <location>
        <position position="462"/>
    </location>
    <ligand>
        <name>heme</name>
        <dbReference type="ChEBI" id="CHEBI:30413"/>
    </ligand>
    <ligandPart>
        <name>Fe</name>
        <dbReference type="ChEBI" id="CHEBI:18248"/>
    </ligandPart>
</feature>
<dbReference type="InterPro" id="IPR001128">
    <property type="entry name" value="Cyt_P450"/>
</dbReference>
<evidence type="ECO:0000256" key="4">
    <source>
        <dbReference type="ARBA" id="ARBA00023004"/>
    </source>
</evidence>
<keyword evidence="2 5" id="KW-0479">Metal-binding</keyword>
<dbReference type="GO" id="GO:0016705">
    <property type="term" value="F:oxidoreductase activity, acting on paired donors, with incorporation or reduction of molecular oxygen"/>
    <property type="evidence" value="ECO:0007669"/>
    <property type="project" value="InterPro"/>
</dbReference>
<dbReference type="GO" id="GO:0020037">
    <property type="term" value="F:heme binding"/>
    <property type="evidence" value="ECO:0007669"/>
    <property type="project" value="InterPro"/>
</dbReference>
<evidence type="ECO:0000256" key="1">
    <source>
        <dbReference type="ARBA" id="ARBA00010617"/>
    </source>
</evidence>
<feature type="transmembrane region" description="Helical" evidence="6">
    <location>
        <begin position="12"/>
        <end position="33"/>
    </location>
</feature>
<keyword evidence="4 5" id="KW-0408">Iron</keyword>
<comment type="cofactor">
    <cofactor evidence="5">
        <name>heme</name>
        <dbReference type="ChEBI" id="CHEBI:30413"/>
    </cofactor>
</comment>
<protein>
    <submittedName>
        <fullName evidence="7">Cytochrome P450 704C1</fullName>
    </submittedName>
</protein>
<dbReference type="PRINTS" id="PR00463">
    <property type="entry name" value="EP450I"/>
</dbReference>
<comment type="similarity">
    <text evidence="1">Belongs to the cytochrome P450 family.</text>
</comment>
<organism evidence="7">
    <name type="scientific">Anthurium amnicola</name>
    <dbReference type="NCBI Taxonomy" id="1678845"/>
    <lineage>
        <taxon>Eukaryota</taxon>
        <taxon>Viridiplantae</taxon>
        <taxon>Streptophyta</taxon>
        <taxon>Embryophyta</taxon>
        <taxon>Tracheophyta</taxon>
        <taxon>Spermatophyta</taxon>
        <taxon>Magnoliopsida</taxon>
        <taxon>Liliopsida</taxon>
        <taxon>Araceae</taxon>
        <taxon>Pothoideae</taxon>
        <taxon>Potheae</taxon>
        <taxon>Anthurium</taxon>
    </lineage>
</organism>
<accession>A0A1D1ZIL6</accession>
<keyword evidence="6" id="KW-1133">Transmembrane helix</keyword>
<dbReference type="Pfam" id="PF00067">
    <property type="entry name" value="p450"/>
    <property type="match status" value="1"/>
</dbReference>
<dbReference type="GO" id="GO:0004497">
    <property type="term" value="F:monooxygenase activity"/>
    <property type="evidence" value="ECO:0007669"/>
    <property type="project" value="InterPro"/>
</dbReference>
<dbReference type="InterPro" id="IPR036396">
    <property type="entry name" value="Cyt_P450_sf"/>
</dbReference>
<dbReference type="PANTHER" id="PTHR24296">
    <property type="entry name" value="CYTOCHROME P450"/>
    <property type="match status" value="1"/>
</dbReference>
<sequence>MEFLQQPPLQLLLATAVVVVTAAALLLSSAALVRRNRKPGRRYHPVVGTIVHQFFWFRRLYDYHTQLSRRHKTFRILVAPFQSEVYTNDPAVIEHILRANFHNYGKGDYNYEIMRDLLGDGIFAVDGGKWRHQRKRASYEFSARSLRETSDPVFKKNAARLALAISQAAASHQAIEIQDWFIKSTMDSIFEVTFGIELNCLQGSSEENRKFVRAFDKSNLLINWRYMNPFWKLMRFFNIGSEGTFKDDVRVIDDFVYKLIHSKIARMSNQRNDESYVGKEDIISRFLLESERDLKTLNHQYLRDIALSFVLAGKDTTSGTLAWFFYMLCKHPSVQERIAEEVKEAVGTGESTTLEEFAASITDESLEKMQYLHAALTETLRLYPAVPMDIKLCFSDDTLPDGFEIRGGESIIFQPYIMGRMKYIWGEDAEVFQPERWLDANGIFCPESPFKFTAFQGGPRICLGKEFAYRQMKIFAAVLLRFFIFKLRNEKEAVNYQMTLTLYVDQGLHLHVFPR</sequence>
<keyword evidence="3" id="KW-0560">Oxidoreductase</keyword>
<evidence type="ECO:0000256" key="3">
    <source>
        <dbReference type="ARBA" id="ARBA00023002"/>
    </source>
</evidence>